<comment type="caution">
    <text evidence="14">The sequence shown here is derived from an EMBL/GenBank/DDBJ whole genome shotgun (WGS) entry which is preliminary data.</text>
</comment>
<feature type="domain" description="Leucine-rich repeat-containing N-terminal plant-type" evidence="12">
    <location>
        <begin position="42"/>
        <end position="80"/>
    </location>
</feature>
<protein>
    <recommendedName>
        <fullName evidence="12">Leucine-rich repeat-containing N-terminal plant-type domain-containing protein</fullName>
    </recommendedName>
</protein>
<evidence type="ECO:0000256" key="10">
    <source>
        <dbReference type="ARBA" id="ARBA00038043"/>
    </source>
</evidence>
<dbReference type="PANTHER" id="PTHR48059:SF30">
    <property type="entry name" value="OS06G0587000 PROTEIN"/>
    <property type="match status" value="1"/>
</dbReference>
<evidence type="ECO:0000256" key="3">
    <source>
        <dbReference type="ARBA" id="ARBA00022614"/>
    </source>
</evidence>
<evidence type="ECO:0000256" key="9">
    <source>
        <dbReference type="ARBA" id="ARBA00023180"/>
    </source>
</evidence>
<dbReference type="GO" id="GO:0016020">
    <property type="term" value="C:membrane"/>
    <property type="evidence" value="ECO:0007669"/>
    <property type="project" value="UniProtKB-SubCell"/>
</dbReference>
<comment type="subcellular location">
    <subcellularLocation>
        <location evidence="2">Cell envelope</location>
    </subcellularLocation>
    <subcellularLocation>
        <location evidence="1">Membrane</location>
        <topology evidence="1">Single-pass membrane protein</topology>
    </subcellularLocation>
</comment>
<dbReference type="EMBL" id="JAUUTY010000007">
    <property type="protein sequence ID" value="KAK1613332.1"/>
    <property type="molecule type" value="Genomic_DNA"/>
</dbReference>
<evidence type="ECO:0000256" key="1">
    <source>
        <dbReference type="ARBA" id="ARBA00004167"/>
    </source>
</evidence>
<dbReference type="Pfam" id="PF00560">
    <property type="entry name" value="LRR_1"/>
    <property type="match status" value="3"/>
</dbReference>
<comment type="similarity">
    <text evidence="10">Belongs to the polygalacturonase-inhibiting protein family.</text>
</comment>
<evidence type="ECO:0000256" key="4">
    <source>
        <dbReference type="ARBA" id="ARBA00022692"/>
    </source>
</evidence>
<dbReference type="EMBL" id="JAUUTY010000007">
    <property type="protein sequence ID" value="KAK1613407.1"/>
    <property type="molecule type" value="Genomic_DNA"/>
</dbReference>
<evidence type="ECO:0000313" key="14">
    <source>
        <dbReference type="EMBL" id="KAK1613407.1"/>
    </source>
</evidence>
<keyword evidence="5 11" id="KW-0732">Signal</keyword>
<dbReference type="FunFam" id="3.80.10.10:FF:000041">
    <property type="entry name" value="LRR receptor-like serine/threonine-protein kinase ERECTA"/>
    <property type="match status" value="1"/>
</dbReference>
<evidence type="ECO:0000256" key="8">
    <source>
        <dbReference type="ARBA" id="ARBA00023136"/>
    </source>
</evidence>
<evidence type="ECO:0000256" key="11">
    <source>
        <dbReference type="SAM" id="SignalP"/>
    </source>
</evidence>
<feature type="chain" id="PRO_5042442332" description="Leucine-rich repeat-containing N-terminal plant-type domain-containing protein" evidence="11">
    <location>
        <begin position="35"/>
        <end position="246"/>
    </location>
</feature>
<keyword evidence="9" id="KW-0325">Glycoprotein</keyword>
<evidence type="ECO:0000256" key="7">
    <source>
        <dbReference type="ARBA" id="ARBA00022989"/>
    </source>
</evidence>
<name>A0AAD8R445_LOLMU</name>
<feature type="signal peptide" evidence="11">
    <location>
        <begin position="1"/>
        <end position="34"/>
    </location>
</feature>
<evidence type="ECO:0000259" key="12">
    <source>
        <dbReference type="Pfam" id="PF08263"/>
    </source>
</evidence>
<keyword evidence="15" id="KW-1185">Reference proteome</keyword>
<dbReference type="InterPro" id="IPR051848">
    <property type="entry name" value="PGIP"/>
</dbReference>
<reference evidence="14" key="1">
    <citation type="submission" date="2023-07" db="EMBL/GenBank/DDBJ databases">
        <title>A chromosome-level genome assembly of Lolium multiflorum.</title>
        <authorList>
            <person name="Chen Y."/>
            <person name="Copetti D."/>
            <person name="Kolliker R."/>
            <person name="Studer B."/>
        </authorList>
    </citation>
    <scope>NUCLEOTIDE SEQUENCE</scope>
    <source>
        <strain evidence="14">02402/16</strain>
        <tissue evidence="14">Leaf</tissue>
    </source>
</reference>
<dbReference type="Pfam" id="PF08263">
    <property type="entry name" value="LRRNT_2"/>
    <property type="match status" value="1"/>
</dbReference>
<evidence type="ECO:0000313" key="13">
    <source>
        <dbReference type="EMBL" id="KAK1613332.1"/>
    </source>
</evidence>
<dbReference type="InterPro" id="IPR032675">
    <property type="entry name" value="LRR_dom_sf"/>
</dbReference>
<dbReference type="SUPFAM" id="SSF52058">
    <property type="entry name" value="L domain-like"/>
    <property type="match status" value="1"/>
</dbReference>
<proteinExistence type="inferred from homology"/>
<evidence type="ECO:0000313" key="15">
    <source>
        <dbReference type="Proteomes" id="UP001231189"/>
    </source>
</evidence>
<dbReference type="InterPro" id="IPR013210">
    <property type="entry name" value="LRR_N_plant-typ"/>
</dbReference>
<keyword evidence="4" id="KW-0812">Transmembrane</keyword>
<sequence length="246" mass="26592">MQQTMWWRDTLLPQRLVRIRCLVLLLLSTMGASATTLTAGHDGDERALIAFKEKISDHSGVLASWNRSVGYCAWEGITCSKRHRSRVVALDLHSQGLSGTISPAIGNLTFLRTLNLSFNPLYGKIPPSIGSLRRLEYLGLQGNMITGTIPSNISHCTSLWRMTIADNKGLQGSIPSEIGNMQSLGVVQLYNNSLTGAIPSSLGNLSQVSTLSLAANYLEGSIPEGIGNNPRLRFLQLALNNLSGCG</sequence>
<dbReference type="InterPro" id="IPR001611">
    <property type="entry name" value="Leu-rich_rpt"/>
</dbReference>
<evidence type="ECO:0000256" key="2">
    <source>
        <dbReference type="ARBA" id="ARBA00004196"/>
    </source>
</evidence>
<organism evidence="14 15">
    <name type="scientific">Lolium multiflorum</name>
    <name type="common">Italian ryegrass</name>
    <name type="synonym">Lolium perenne subsp. multiflorum</name>
    <dbReference type="NCBI Taxonomy" id="4521"/>
    <lineage>
        <taxon>Eukaryota</taxon>
        <taxon>Viridiplantae</taxon>
        <taxon>Streptophyta</taxon>
        <taxon>Embryophyta</taxon>
        <taxon>Tracheophyta</taxon>
        <taxon>Spermatophyta</taxon>
        <taxon>Magnoliopsida</taxon>
        <taxon>Liliopsida</taxon>
        <taxon>Poales</taxon>
        <taxon>Poaceae</taxon>
        <taxon>BOP clade</taxon>
        <taxon>Pooideae</taxon>
        <taxon>Poodae</taxon>
        <taxon>Poeae</taxon>
        <taxon>Poeae Chloroplast Group 2 (Poeae type)</taxon>
        <taxon>Loliodinae</taxon>
        <taxon>Loliinae</taxon>
        <taxon>Lolium</taxon>
    </lineage>
</organism>
<keyword evidence="3" id="KW-0433">Leucine-rich repeat</keyword>
<evidence type="ECO:0000256" key="5">
    <source>
        <dbReference type="ARBA" id="ARBA00022729"/>
    </source>
</evidence>
<dbReference type="PANTHER" id="PTHR48059">
    <property type="entry name" value="POLYGALACTURONASE INHIBITOR 1"/>
    <property type="match status" value="1"/>
</dbReference>
<accession>A0AAD8R445</accession>
<keyword evidence="7" id="KW-1133">Transmembrane helix</keyword>
<dbReference type="Gene3D" id="3.80.10.10">
    <property type="entry name" value="Ribonuclease Inhibitor"/>
    <property type="match status" value="2"/>
</dbReference>
<evidence type="ECO:0000256" key="6">
    <source>
        <dbReference type="ARBA" id="ARBA00022737"/>
    </source>
</evidence>
<dbReference type="Proteomes" id="UP001231189">
    <property type="component" value="Unassembled WGS sequence"/>
</dbReference>
<keyword evidence="6" id="KW-0677">Repeat</keyword>
<gene>
    <name evidence="13" type="ORF">QYE76_037005</name>
    <name evidence="14" type="ORF">QYE76_037080</name>
</gene>
<dbReference type="FunFam" id="3.80.10.10:FF:000275">
    <property type="entry name" value="Leucine-rich repeat receptor-like protein kinase"/>
    <property type="match status" value="1"/>
</dbReference>
<dbReference type="AlphaFoldDB" id="A0AAD8R445"/>
<keyword evidence="8" id="KW-0472">Membrane</keyword>